<protein>
    <submittedName>
        <fullName evidence="1">Uncharacterized protein</fullName>
    </submittedName>
</protein>
<organism evidence="1">
    <name type="scientific">Borrelia nietonii YOR</name>
    <dbReference type="NCBI Taxonomy" id="1293576"/>
    <lineage>
        <taxon>Bacteria</taxon>
        <taxon>Pseudomonadati</taxon>
        <taxon>Spirochaetota</taxon>
        <taxon>Spirochaetia</taxon>
        <taxon>Spirochaetales</taxon>
        <taxon>Borreliaceae</taxon>
        <taxon>Borrelia</taxon>
        <taxon>Borrelia nietonii</taxon>
    </lineage>
</organism>
<sequence length="87" mass="9394">MLLLAFFASDILFDSSFNLSLVVVSLSPIVLKCSPTLLLLSPDLTAVSPKASPIAFQKMPKISWNPCPILTNESKKEILDSTANLTS</sequence>
<dbReference type="EMBL" id="CP004187">
    <property type="protein sequence ID" value="AHH04423.1"/>
    <property type="molecule type" value="Genomic_DNA"/>
</dbReference>
<dbReference type="HOGENOM" id="CLU_2477169_0_0_12"/>
<gene>
    <name evidence="1" type="ORF">BHY_1473</name>
</gene>
<proteinExistence type="predicted"/>
<name>W5SCN9_9SPIR</name>
<dbReference type="AlphaFoldDB" id="W5SCN9"/>
<reference evidence="1" key="1">
    <citation type="submission" date="2013-02" db="EMBL/GenBank/DDBJ databases">
        <title>Comparative genomics of Borrelia species.</title>
        <authorList>
            <person name="Schwan T.G."/>
            <person name="Raffel S.J."/>
            <person name="Porcella S.F."/>
        </authorList>
    </citation>
    <scope>NUCLEOTIDE SEQUENCE</scope>
    <source>
        <strain evidence="1">YOR</strain>
        <plasmid evidence="1">unnamed</plasmid>
    </source>
</reference>
<evidence type="ECO:0000313" key="1">
    <source>
        <dbReference type="EMBL" id="AHH04423.1"/>
    </source>
</evidence>
<accession>W5SCN9</accession>
<keyword evidence="1" id="KW-0614">Plasmid</keyword>
<geneLocation type="plasmid" evidence="1">
    <name>unnamed</name>
</geneLocation>